<keyword evidence="2" id="KW-0472">Membrane</keyword>
<protein>
    <submittedName>
        <fullName evidence="4">Uncharacterized protein</fullName>
    </submittedName>
</protein>
<feature type="signal peptide" evidence="3">
    <location>
        <begin position="1"/>
        <end position="23"/>
    </location>
</feature>
<dbReference type="OrthoDB" id="2553342at2759"/>
<evidence type="ECO:0000256" key="1">
    <source>
        <dbReference type="SAM" id="MobiDB-lite"/>
    </source>
</evidence>
<reference evidence="4 5" key="1">
    <citation type="journal article" date="2012" name="Plant Cell">
        <title>Genome comparison of barley and maize smut fungi reveals targeted loss of RNA silencing components and species-specific presence of transposable elements.</title>
        <authorList>
            <person name="Laurie J.D."/>
            <person name="Ali S."/>
            <person name="Linning R."/>
            <person name="Mannhaupt G."/>
            <person name="Wong P."/>
            <person name="Gueldener U."/>
            <person name="Muensterkoetter M."/>
            <person name="Moore R."/>
            <person name="Kahmann R."/>
            <person name="Bakkeren G."/>
            <person name="Schirawski J."/>
        </authorList>
    </citation>
    <scope>NUCLEOTIDE SEQUENCE [LARGE SCALE GENOMIC DNA]</scope>
    <source>
        <strain evidence="5">Uh4875-4</strain>
    </source>
</reference>
<keyword evidence="5" id="KW-1185">Reference proteome</keyword>
<gene>
    <name evidence="4" type="ORF">UHOR_02949</name>
</gene>
<keyword evidence="2" id="KW-1133">Transmembrane helix</keyword>
<organism evidence="4 5">
    <name type="scientific">Ustilago hordei</name>
    <name type="common">Barley covered smut fungus</name>
    <dbReference type="NCBI Taxonomy" id="120017"/>
    <lineage>
        <taxon>Eukaryota</taxon>
        <taxon>Fungi</taxon>
        <taxon>Dikarya</taxon>
        <taxon>Basidiomycota</taxon>
        <taxon>Ustilaginomycotina</taxon>
        <taxon>Ustilaginomycetes</taxon>
        <taxon>Ustilaginales</taxon>
        <taxon>Ustilaginaceae</taxon>
        <taxon>Ustilago</taxon>
    </lineage>
</organism>
<dbReference type="eggNOG" id="ENOG502R301">
    <property type="taxonomic scope" value="Eukaryota"/>
</dbReference>
<keyword evidence="3" id="KW-0732">Signal</keyword>
<feature type="chain" id="PRO_5003659382" evidence="3">
    <location>
        <begin position="24"/>
        <end position="191"/>
    </location>
</feature>
<evidence type="ECO:0000256" key="2">
    <source>
        <dbReference type="SAM" id="Phobius"/>
    </source>
</evidence>
<feature type="region of interest" description="Disordered" evidence="1">
    <location>
        <begin position="132"/>
        <end position="155"/>
    </location>
</feature>
<feature type="transmembrane region" description="Helical" evidence="2">
    <location>
        <begin position="165"/>
        <end position="183"/>
    </location>
</feature>
<evidence type="ECO:0000256" key="3">
    <source>
        <dbReference type="SAM" id="SignalP"/>
    </source>
</evidence>
<dbReference type="Proteomes" id="UP000006174">
    <property type="component" value="Unassembled WGS sequence"/>
</dbReference>
<dbReference type="AlphaFoldDB" id="I2G1V6"/>
<comment type="caution">
    <text evidence="4">The sequence shown here is derived from an EMBL/GenBank/DDBJ whole genome shotgun (WGS) entry which is preliminary data.</text>
</comment>
<dbReference type="HOGENOM" id="CLU_1422413_0_0_1"/>
<sequence length="191" mass="19266">MLATASLALLILTLSLLLSSAKAQTISRPPNSLPVQSASDDPQITGSSYSAAICTLSAILATESAGGHGIGPLTVRPDCMSMALQPHSTVSVNGQTLPSSGIVTIFEPSGVSISSAQPTTVPIASGSSSSVVASSSSAAPPRQANAGTAQRKPPSAAGWISRQNIGVLLFTTFALLAGVTYFLDELMTLLV</sequence>
<proteinExistence type="predicted"/>
<dbReference type="OMA" id="WISRQNI"/>
<accession>I2G1V6</accession>
<evidence type="ECO:0000313" key="4">
    <source>
        <dbReference type="EMBL" id="CCF53149.1"/>
    </source>
</evidence>
<keyword evidence="2" id="KW-0812">Transmembrane</keyword>
<name>I2G1V6_USTHO</name>
<evidence type="ECO:0000313" key="5">
    <source>
        <dbReference type="Proteomes" id="UP000006174"/>
    </source>
</evidence>
<dbReference type="EMBL" id="CAGI01000180">
    <property type="protein sequence ID" value="CCF53149.1"/>
    <property type="molecule type" value="Genomic_DNA"/>
</dbReference>